<keyword evidence="4 8" id="KW-0812">Transmembrane</keyword>
<dbReference type="Gene3D" id="3.30.9.10">
    <property type="entry name" value="D-Amino Acid Oxidase, subunit A, domain 2"/>
    <property type="match status" value="1"/>
</dbReference>
<evidence type="ECO:0000313" key="11">
    <source>
        <dbReference type="Proteomes" id="UP000887566"/>
    </source>
</evidence>
<dbReference type="PANTHER" id="PTHR45618">
    <property type="entry name" value="MITOCHONDRIAL DICARBOXYLATE CARRIER-RELATED"/>
    <property type="match status" value="1"/>
</dbReference>
<organism evidence="11 12">
    <name type="scientific">Plectus sambesii</name>
    <dbReference type="NCBI Taxonomy" id="2011161"/>
    <lineage>
        <taxon>Eukaryota</taxon>
        <taxon>Metazoa</taxon>
        <taxon>Ecdysozoa</taxon>
        <taxon>Nematoda</taxon>
        <taxon>Chromadorea</taxon>
        <taxon>Plectida</taxon>
        <taxon>Plectina</taxon>
        <taxon>Plectoidea</taxon>
        <taxon>Plectidae</taxon>
        <taxon>Plectus</taxon>
    </lineage>
</organism>
<dbReference type="WBParaSite" id="PSAMB.scaffold2836size20941.g19426.t3">
    <property type="protein sequence ID" value="PSAMB.scaffold2836size20941.g19426.t3"/>
    <property type="gene ID" value="PSAMB.scaffold2836size20941.g19426"/>
</dbReference>
<evidence type="ECO:0000256" key="6">
    <source>
        <dbReference type="ARBA" id="ARBA00022989"/>
    </source>
</evidence>
<dbReference type="SUPFAM" id="SSF51905">
    <property type="entry name" value="FAD/NAD(P)-binding domain"/>
    <property type="match status" value="1"/>
</dbReference>
<keyword evidence="11" id="KW-1185">Reference proteome</keyword>
<evidence type="ECO:0000256" key="4">
    <source>
        <dbReference type="ARBA" id="ARBA00022692"/>
    </source>
</evidence>
<dbReference type="InterPro" id="IPR023395">
    <property type="entry name" value="MCP_dom_sf"/>
</dbReference>
<evidence type="ECO:0000256" key="7">
    <source>
        <dbReference type="ARBA" id="ARBA00023136"/>
    </source>
</evidence>
<evidence type="ECO:0000256" key="5">
    <source>
        <dbReference type="ARBA" id="ARBA00022737"/>
    </source>
</evidence>
<evidence type="ECO:0000256" key="2">
    <source>
        <dbReference type="ARBA" id="ARBA00006375"/>
    </source>
</evidence>
<dbReference type="InterPro" id="IPR006076">
    <property type="entry name" value="FAD-dep_OxRdtase"/>
</dbReference>
<dbReference type="SUPFAM" id="SSF54373">
    <property type="entry name" value="FAD-linked reductases, C-terminal domain"/>
    <property type="match status" value="1"/>
</dbReference>
<evidence type="ECO:0000256" key="3">
    <source>
        <dbReference type="ARBA" id="ARBA00022448"/>
    </source>
</evidence>
<reference evidence="12" key="1">
    <citation type="submission" date="2022-11" db="UniProtKB">
        <authorList>
            <consortium name="WormBaseParasite"/>
        </authorList>
    </citation>
    <scope>IDENTIFICATION</scope>
</reference>
<dbReference type="Pfam" id="PF01266">
    <property type="entry name" value="DAO"/>
    <property type="match status" value="1"/>
</dbReference>
<keyword evidence="7 8" id="KW-0472">Membrane</keyword>
<feature type="repeat" description="Solcar" evidence="8">
    <location>
        <begin position="200"/>
        <end position="284"/>
    </location>
</feature>
<keyword evidence="3" id="KW-0813">Transport</keyword>
<dbReference type="InterPro" id="IPR018108">
    <property type="entry name" value="MCP_transmembrane"/>
</dbReference>
<dbReference type="PROSITE" id="PS51257">
    <property type="entry name" value="PROKAR_LIPOPROTEIN"/>
    <property type="match status" value="1"/>
</dbReference>
<evidence type="ECO:0000256" key="8">
    <source>
        <dbReference type="PROSITE-ProRule" id="PRU00282"/>
    </source>
</evidence>
<evidence type="ECO:0000256" key="1">
    <source>
        <dbReference type="ARBA" id="ARBA00004141"/>
    </source>
</evidence>
<evidence type="ECO:0000313" key="12">
    <source>
        <dbReference type="WBParaSite" id="PSAMB.scaffold2836size20941.g19426.t3"/>
    </source>
</evidence>
<keyword evidence="6 9" id="KW-1133">Transmembrane helix</keyword>
<dbReference type="Proteomes" id="UP000887566">
    <property type="component" value="Unplaced"/>
</dbReference>
<dbReference type="AlphaFoldDB" id="A0A914W1F9"/>
<dbReference type="PROSITE" id="PS50920">
    <property type="entry name" value="SOLCAR"/>
    <property type="match status" value="3"/>
</dbReference>
<dbReference type="SUPFAM" id="SSF103506">
    <property type="entry name" value="Mitochondrial carrier"/>
    <property type="match status" value="1"/>
</dbReference>
<comment type="similarity">
    <text evidence="2">Belongs to the mitochondrial carrier (TC 2.A.29) family.</text>
</comment>
<accession>A0A914W1F9</accession>
<comment type="subcellular location">
    <subcellularLocation>
        <location evidence="1">Membrane</location>
        <topology evidence="1">Multi-pass membrane protein</topology>
    </subcellularLocation>
</comment>
<feature type="domain" description="FAD dependent oxidoreductase" evidence="10">
    <location>
        <begin position="259"/>
        <end position="589"/>
    </location>
</feature>
<name>A0A914W1F9_9BILA</name>
<feature type="repeat" description="Solcar" evidence="8">
    <location>
        <begin position="104"/>
        <end position="191"/>
    </location>
</feature>
<sequence length="984" mass="108538">MTDKLDNSKRVGRWYFGGLASAGAACCTHPLDLLKVHLQTQQQGKLSLGQMAVKVVKADGFLGLYNGLSASILRQLTYSTTRFGMYETLKKQFPQDKGPLPFYQKALLAGVSGACGGFVGTPGDMINVRMQNDMKVPPEMRRNYKHAIDGIYKIYTQEGLKSLFNGATMATGRAVLMTIGQLSFYDQIKQMLLESGYVGDNLITHFSASFLAASIATMMTQPMDVLKTRMMNAKPGEFKGVVDCCVYTAKLGPLGFFKGFIPAWVRLAPHTVLMFPSLIPLVVDAYKQWAELERATGQQLFKETGLLWMSDAASIAERSAILAKFAMDHEVLTNKEVATRFPQFSYDSSWTGLFDPKAGVLFANRCLTVFQEEFKRLGGTIQDGEPVIAFQPGSTVTITTARSTYTADSVVFCLGSWLGHFVKDIQLKVQPEAVRVCYWQAKEPERYSPDAFPLCYWQAKEPERYSPDAFPCLIVTTPEGEELYGLPIVEYPGMIKLCLHEGAKVHPDHRDLSKSDAERFVAVPRAHIAKHFPGLISDRPAIVDTCMYTMTPDHQFILDRHPRYANVVIGGGFSGAGFKFAPTVGHILALFAINKAPPFDLSAFRLSRHFSPLSAKLLRCPSASRRRRLAPRIGVPAESGLVTPARLDEHKGRLHRPRHRAGGRTDFVALHGIVPPQLCMPTDRSAIRRQRTNGQPLVASQRRARCSSAHCLSCSQSRARVSDDRVLLPSAMAFATLLVSLACVTFAAAQQQQPPNPAVAFGPTCDAASQQRISTCSRELMTLGIFGQNAGQVDALTFNDLRRRSRDYFLQICNAYNRFNQCLGGSYIKQACYPQEPIKARFAVADAALEYVCGEGYNEMISKWDCYLGAATRADVTICETRIAQDAAQAVSAAQYQAQQPRLLQYSDYQTGSNACNALRNYMDCIKRPIESTCGTQSWNAVVQAIQRPVHVYLPYCTLAGAAHVPSLITIVTLLIAAVVAKAL</sequence>
<dbReference type="Gene3D" id="1.50.40.10">
    <property type="entry name" value="Mitochondrial carrier domain"/>
    <property type="match status" value="1"/>
</dbReference>
<proteinExistence type="inferred from homology"/>
<feature type="repeat" description="Solcar" evidence="8">
    <location>
        <begin position="12"/>
        <end position="92"/>
    </location>
</feature>
<evidence type="ECO:0000256" key="9">
    <source>
        <dbReference type="SAM" id="Phobius"/>
    </source>
</evidence>
<protein>
    <submittedName>
        <fullName evidence="12">FAD dependent oxidoreductase domain-containing protein</fullName>
    </submittedName>
</protein>
<evidence type="ECO:0000259" key="10">
    <source>
        <dbReference type="Pfam" id="PF01266"/>
    </source>
</evidence>
<feature type="transmembrane region" description="Helical" evidence="9">
    <location>
        <begin position="953"/>
        <end position="981"/>
    </location>
</feature>
<dbReference type="Pfam" id="PF00153">
    <property type="entry name" value="Mito_carr"/>
    <property type="match status" value="2"/>
</dbReference>
<dbReference type="GO" id="GO:0016020">
    <property type="term" value="C:membrane"/>
    <property type="evidence" value="ECO:0007669"/>
    <property type="project" value="UniProtKB-SubCell"/>
</dbReference>
<dbReference type="InterPro" id="IPR036188">
    <property type="entry name" value="FAD/NAD-bd_sf"/>
</dbReference>
<keyword evidence="5" id="KW-0677">Repeat</keyword>
<dbReference type="Gene3D" id="3.50.50.60">
    <property type="entry name" value="FAD/NAD(P)-binding domain"/>
    <property type="match status" value="1"/>
</dbReference>
<dbReference type="InterPro" id="IPR050391">
    <property type="entry name" value="Mito_Metabolite_Transporter"/>
</dbReference>